<gene>
    <name evidence="1" type="ORF">KDH_27880</name>
</gene>
<proteinExistence type="predicted"/>
<accession>A0ABQ6FNU8</accession>
<evidence type="ECO:0008006" key="3">
    <source>
        <dbReference type="Google" id="ProtNLM"/>
    </source>
</evidence>
<name>A0ABQ6FNU8_9CHLR</name>
<dbReference type="SUPFAM" id="SSF46689">
    <property type="entry name" value="Homeodomain-like"/>
    <property type="match status" value="1"/>
</dbReference>
<comment type="caution">
    <text evidence="1">The sequence shown here is derived from an EMBL/GenBank/DDBJ whole genome shotgun (WGS) entry which is preliminary data.</text>
</comment>
<keyword evidence="2" id="KW-1185">Reference proteome</keyword>
<reference evidence="1 2" key="1">
    <citation type="submission" date="2023-02" db="EMBL/GenBank/DDBJ databases">
        <title>Dictyobacter halimunensis sp. nov., a new member of the class Ktedonobacteria from forest soil in a geothermal area.</title>
        <authorList>
            <person name="Rachmania M.K."/>
            <person name="Ningsih F."/>
            <person name="Sakai Y."/>
            <person name="Yabe S."/>
            <person name="Yokota A."/>
            <person name="Sjamsuridzal W."/>
        </authorList>
    </citation>
    <scope>NUCLEOTIDE SEQUENCE [LARGE SCALE GENOMIC DNA]</scope>
    <source>
        <strain evidence="1 2">S3.2.2.5</strain>
    </source>
</reference>
<dbReference type="Pfam" id="PF13565">
    <property type="entry name" value="HTH_32"/>
    <property type="match status" value="1"/>
</dbReference>
<dbReference type="RefSeq" id="WP_338250753.1">
    <property type="nucleotide sequence ID" value="NZ_BSRI01000001.1"/>
</dbReference>
<dbReference type="EMBL" id="BSRI01000001">
    <property type="protein sequence ID" value="GLV55944.1"/>
    <property type="molecule type" value="Genomic_DNA"/>
</dbReference>
<dbReference type="InterPro" id="IPR009057">
    <property type="entry name" value="Homeodomain-like_sf"/>
</dbReference>
<evidence type="ECO:0000313" key="2">
    <source>
        <dbReference type="Proteomes" id="UP001344906"/>
    </source>
</evidence>
<organism evidence="1 2">
    <name type="scientific">Dictyobacter halimunensis</name>
    <dbReference type="NCBI Taxonomy" id="3026934"/>
    <lineage>
        <taxon>Bacteria</taxon>
        <taxon>Bacillati</taxon>
        <taxon>Chloroflexota</taxon>
        <taxon>Ktedonobacteria</taxon>
        <taxon>Ktedonobacterales</taxon>
        <taxon>Dictyobacteraceae</taxon>
        <taxon>Dictyobacter</taxon>
    </lineage>
</organism>
<sequence>MKKYIVKLTPQQRQKLSEMIKSGKAAARELILLKADSGQDGPDWSDARIAEALDISMATVACVHICCTTASVQVAISPAKASRVRCRRLDGNQEAHLIELACSTPPEGTMRWTLRLLASTLAELGYVETISHETVRQVLLADERKPWMMQQWCIPTQVEAEFAYHIKDVLSVYTHPYNLTRPQVCMDEINTQLLSESRHSLEMKPGYPNAKTMSTCERVSAMFFGL</sequence>
<dbReference type="Proteomes" id="UP001344906">
    <property type="component" value="Unassembled WGS sequence"/>
</dbReference>
<protein>
    <recommendedName>
        <fullName evidence="3">Transposase</fullName>
    </recommendedName>
</protein>
<evidence type="ECO:0000313" key="1">
    <source>
        <dbReference type="EMBL" id="GLV55944.1"/>
    </source>
</evidence>